<keyword evidence="3" id="KW-0413">Isomerase</keyword>
<evidence type="ECO:0000313" key="4">
    <source>
        <dbReference type="Proteomes" id="UP001628193"/>
    </source>
</evidence>
<sequence>MPTTTLLSPTLLNQPDTLLIDFPEAGPPRLFTHPVAVLSAHTPDSVRPLLRQIDQASRSGHWVAGLLAYEAAAAFDLPVFTQPEPNGPPLAWFARFDTAPRPVCYPPPSPHPPVRLTPHGDQTRYQQDLARIAAWIQAGESYQVNHTLEAEVTGIDDLAAFFLHVQTAHRFPRAMWIRTQTWAVASFSPELFLERRGQRLVTAPIKGTRPRSNDADQDRTQAETLESSPKDNAEHVMIVDMARNDLGQICTTGSVWVESLAACRSFSTVHHLETRVHGLARPGVDLEGILAALFPAASITGAPKKRTMEMIRELEQRPRGVYTGAMGYLMPGGDGWLNVAIRTVVRRESQGCRIGLGGGVVADSKSEAEWMEIADKARFLNDIPAPLGLIESFRVEAGGAIPWLAAHLRRLGDSARALGIPLEPDTLEARIRASAHQWAETHPTPLVGRLELTTGGRITLTRRPFTPWPEAGLKVRLAAWRPDPLDPLTCHKSNRRLHLDMAWHEAHKTGHDERLFINRRGQLTEGAISALLVRHAGQWIAPPPGDGLCPSLWRAREIPRCDAILRSLSLDDLRDAEEIRMGNAVRGGCRVKRIEDLCGQIIYIDHASS</sequence>
<feature type="domain" description="Chorismate-utilising enzyme C-terminal" evidence="2">
    <location>
        <begin position="122"/>
        <end position="376"/>
    </location>
</feature>
<protein>
    <submittedName>
        <fullName evidence="3">Isochorismate synthase MenF</fullName>
        <ecNumber evidence="3">5.4.4.2</ecNumber>
    </submittedName>
</protein>
<dbReference type="Gene3D" id="3.60.120.10">
    <property type="entry name" value="Anthranilate synthase"/>
    <property type="match status" value="1"/>
</dbReference>
<accession>A0ABQ0C5B0</accession>
<dbReference type="InterPro" id="IPR043132">
    <property type="entry name" value="BCAT-like_C"/>
</dbReference>
<evidence type="ECO:0000256" key="1">
    <source>
        <dbReference type="SAM" id="MobiDB-lite"/>
    </source>
</evidence>
<dbReference type="Gene3D" id="3.30.470.10">
    <property type="match status" value="1"/>
</dbReference>
<dbReference type="EC" id="5.4.4.2" evidence="3"/>
<dbReference type="InterPro" id="IPR043131">
    <property type="entry name" value="BCAT-like_N"/>
</dbReference>
<keyword evidence="4" id="KW-1185">Reference proteome</keyword>
<dbReference type="PRINTS" id="PR00095">
    <property type="entry name" value="ANTSNTHASEI"/>
</dbReference>
<dbReference type="InterPro" id="IPR015890">
    <property type="entry name" value="Chorismate_C"/>
</dbReference>
<feature type="region of interest" description="Disordered" evidence="1">
    <location>
        <begin position="204"/>
        <end position="230"/>
    </location>
</feature>
<proteinExistence type="predicted"/>
<dbReference type="InterPro" id="IPR001544">
    <property type="entry name" value="Aminotrans_IV"/>
</dbReference>
<dbReference type="GO" id="GO:0008909">
    <property type="term" value="F:isochorismate synthase activity"/>
    <property type="evidence" value="ECO:0007669"/>
    <property type="project" value="UniProtKB-EC"/>
</dbReference>
<dbReference type="RefSeq" id="WP_420903787.1">
    <property type="nucleotide sequence ID" value="NZ_BAAFGK010000001.1"/>
</dbReference>
<name>A0ABQ0C5B0_9PROT</name>
<dbReference type="InterPro" id="IPR036038">
    <property type="entry name" value="Aminotransferase-like"/>
</dbReference>
<dbReference type="Pfam" id="PF00425">
    <property type="entry name" value="Chorismate_bind"/>
    <property type="match status" value="1"/>
</dbReference>
<dbReference type="PANTHER" id="PTHR11236:SF50">
    <property type="entry name" value="AMINODEOXYCHORISMATE SYNTHASE COMPONENT 1"/>
    <property type="match status" value="1"/>
</dbReference>
<dbReference type="SUPFAM" id="SSF56322">
    <property type="entry name" value="ADC synthase"/>
    <property type="match status" value="1"/>
</dbReference>
<comment type="caution">
    <text evidence="3">The sequence shown here is derived from an EMBL/GenBank/DDBJ whole genome shotgun (WGS) entry which is preliminary data.</text>
</comment>
<dbReference type="SUPFAM" id="SSF56752">
    <property type="entry name" value="D-aminoacid aminotransferase-like PLP-dependent enzymes"/>
    <property type="match status" value="1"/>
</dbReference>
<organism evidence="3 4">
    <name type="scientific">Candidatus Magnetaquiglobus chichijimensis</name>
    <dbReference type="NCBI Taxonomy" id="3141448"/>
    <lineage>
        <taxon>Bacteria</taxon>
        <taxon>Pseudomonadati</taxon>
        <taxon>Pseudomonadota</taxon>
        <taxon>Magnetococcia</taxon>
        <taxon>Magnetococcales</taxon>
        <taxon>Candidatus Magnetaquicoccaceae</taxon>
        <taxon>Candidatus Magnetaquiglobus</taxon>
    </lineage>
</organism>
<evidence type="ECO:0000259" key="2">
    <source>
        <dbReference type="Pfam" id="PF00425"/>
    </source>
</evidence>
<dbReference type="Proteomes" id="UP001628193">
    <property type="component" value="Unassembled WGS sequence"/>
</dbReference>
<reference evidence="3 4" key="1">
    <citation type="submission" date="2024-09" db="EMBL/GenBank/DDBJ databases">
        <title>Draft genome sequence of Candidatus Magnetaquicoccaceae bacterium FCR-1.</title>
        <authorList>
            <person name="Shimoshige H."/>
            <person name="Shimamura S."/>
            <person name="Taoka A."/>
            <person name="Kobayashi H."/>
            <person name="Maekawa T."/>
        </authorList>
    </citation>
    <scope>NUCLEOTIDE SEQUENCE [LARGE SCALE GENOMIC DNA]</scope>
    <source>
        <strain evidence="3 4">FCR-1</strain>
    </source>
</reference>
<feature type="compositionally biased region" description="Basic and acidic residues" evidence="1">
    <location>
        <begin position="211"/>
        <end position="221"/>
    </location>
</feature>
<dbReference type="InterPro" id="IPR019999">
    <property type="entry name" value="Anth_synth_I-like"/>
</dbReference>
<evidence type="ECO:0000313" key="3">
    <source>
        <dbReference type="EMBL" id="GAB0056077.1"/>
    </source>
</evidence>
<dbReference type="InterPro" id="IPR005801">
    <property type="entry name" value="ADC_synthase"/>
</dbReference>
<dbReference type="Gene3D" id="3.20.10.10">
    <property type="entry name" value="D-amino Acid Aminotransferase, subunit A, domain 2"/>
    <property type="match status" value="1"/>
</dbReference>
<dbReference type="EMBL" id="BAAFGK010000001">
    <property type="protein sequence ID" value="GAB0056077.1"/>
    <property type="molecule type" value="Genomic_DNA"/>
</dbReference>
<gene>
    <name evidence="3" type="primary">menF</name>
    <name evidence="3" type="ORF">SIID45300_00377</name>
</gene>
<dbReference type="Pfam" id="PF01063">
    <property type="entry name" value="Aminotran_4"/>
    <property type="match status" value="1"/>
</dbReference>
<dbReference type="PANTHER" id="PTHR11236">
    <property type="entry name" value="AMINOBENZOATE/ANTHRANILATE SYNTHASE"/>
    <property type="match status" value="1"/>
</dbReference>